<name>A0ABS3UTT7_9ACTN</name>
<keyword evidence="2" id="KW-1185">Reference proteome</keyword>
<evidence type="ECO:0000313" key="2">
    <source>
        <dbReference type="Proteomes" id="UP000679690"/>
    </source>
</evidence>
<accession>A0ABS3UTT7</accession>
<comment type="caution">
    <text evidence="1">The sequence shown here is derived from an EMBL/GenBank/DDBJ whole genome shotgun (WGS) entry which is preliminary data.</text>
</comment>
<evidence type="ECO:0000313" key="1">
    <source>
        <dbReference type="EMBL" id="MBO3741967.1"/>
    </source>
</evidence>
<reference evidence="1 2" key="1">
    <citation type="submission" date="2021-03" db="EMBL/GenBank/DDBJ databases">
        <title>Actinoplanes flavus sp. nov., a novel actinomycete isolated from Coconut Palm rhizosphere soil.</title>
        <authorList>
            <person name="Luo X."/>
        </authorList>
    </citation>
    <scope>NUCLEOTIDE SEQUENCE [LARGE SCALE GENOMIC DNA]</scope>
    <source>
        <strain evidence="1 2">NEAU-H7</strain>
    </source>
</reference>
<sequence length="60" mass="6464">MIVGGVLRLNLDLVAVGPSMQRPLGATGAAVVEHPVLAPIQEREDAVAMFVALPRFFRYC</sequence>
<dbReference type="Proteomes" id="UP000679690">
    <property type="component" value="Unassembled WGS sequence"/>
</dbReference>
<dbReference type="RefSeq" id="WP_208471116.1">
    <property type="nucleotide sequence ID" value="NZ_JAGFNS010000025.1"/>
</dbReference>
<organism evidence="1 2">
    <name type="scientific">Actinoplanes flavus</name>
    <dbReference type="NCBI Taxonomy" id="2820290"/>
    <lineage>
        <taxon>Bacteria</taxon>
        <taxon>Bacillati</taxon>
        <taxon>Actinomycetota</taxon>
        <taxon>Actinomycetes</taxon>
        <taxon>Micromonosporales</taxon>
        <taxon>Micromonosporaceae</taxon>
        <taxon>Actinoplanes</taxon>
    </lineage>
</organism>
<gene>
    <name evidence="1" type="ORF">J5X75_31120</name>
</gene>
<proteinExistence type="predicted"/>
<dbReference type="EMBL" id="JAGFNS010000025">
    <property type="protein sequence ID" value="MBO3741967.1"/>
    <property type="molecule type" value="Genomic_DNA"/>
</dbReference>
<protein>
    <submittedName>
        <fullName evidence="1">Uncharacterized protein</fullName>
    </submittedName>
</protein>